<dbReference type="AlphaFoldDB" id="A0A8J8P479"/>
<protein>
    <submittedName>
        <fullName evidence="1">Uncharacterized protein</fullName>
    </submittedName>
</protein>
<proteinExistence type="predicted"/>
<keyword evidence="2" id="KW-1185">Reference proteome</keyword>
<dbReference type="Proteomes" id="UP000785679">
    <property type="component" value="Unassembled WGS sequence"/>
</dbReference>
<reference evidence="1" key="1">
    <citation type="submission" date="2019-06" db="EMBL/GenBank/DDBJ databases">
        <authorList>
            <person name="Zheng W."/>
        </authorList>
    </citation>
    <scope>NUCLEOTIDE SEQUENCE</scope>
    <source>
        <strain evidence="1">QDHG01</strain>
    </source>
</reference>
<accession>A0A8J8P479</accession>
<dbReference type="EMBL" id="RRYP01000825">
    <property type="protein sequence ID" value="TNV86802.1"/>
    <property type="molecule type" value="Genomic_DNA"/>
</dbReference>
<organism evidence="1 2">
    <name type="scientific">Halteria grandinella</name>
    <dbReference type="NCBI Taxonomy" id="5974"/>
    <lineage>
        <taxon>Eukaryota</taxon>
        <taxon>Sar</taxon>
        <taxon>Alveolata</taxon>
        <taxon>Ciliophora</taxon>
        <taxon>Intramacronucleata</taxon>
        <taxon>Spirotrichea</taxon>
        <taxon>Stichotrichia</taxon>
        <taxon>Sporadotrichida</taxon>
        <taxon>Halteriidae</taxon>
        <taxon>Halteria</taxon>
    </lineage>
</organism>
<gene>
    <name evidence="1" type="ORF">FGO68_gene16564</name>
</gene>
<comment type="caution">
    <text evidence="1">The sequence shown here is derived from an EMBL/GenBank/DDBJ whole genome shotgun (WGS) entry which is preliminary data.</text>
</comment>
<evidence type="ECO:0000313" key="2">
    <source>
        <dbReference type="Proteomes" id="UP000785679"/>
    </source>
</evidence>
<sequence>MHSQTSTSNSLHFFTMESMSGSKQNFFKFSLAPHILNYSSDRGMSVWSQGSLIAKLPPEYSFQIVYPINVYLSIILIKPKAVGDYQHRSSMHAQPF</sequence>
<name>A0A8J8P479_HALGN</name>
<evidence type="ECO:0000313" key="1">
    <source>
        <dbReference type="EMBL" id="TNV86802.1"/>
    </source>
</evidence>